<gene>
    <name evidence="2" type="ORF">PMAYCL1PPCAC_00983</name>
</gene>
<accession>A0AAN4YYJ2</accession>
<feature type="region of interest" description="Disordered" evidence="1">
    <location>
        <begin position="1"/>
        <end position="117"/>
    </location>
</feature>
<keyword evidence="3" id="KW-1185">Reference proteome</keyword>
<protein>
    <submittedName>
        <fullName evidence="2">Uncharacterized protein</fullName>
    </submittedName>
</protein>
<feature type="non-terminal residue" evidence="2">
    <location>
        <position position="117"/>
    </location>
</feature>
<dbReference type="EMBL" id="BTRK01000001">
    <property type="protein sequence ID" value="GMR30788.1"/>
    <property type="molecule type" value="Genomic_DNA"/>
</dbReference>
<feature type="non-terminal residue" evidence="2">
    <location>
        <position position="1"/>
    </location>
</feature>
<reference evidence="3" key="1">
    <citation type="submission" date="2022-10" db="EMBL/GenBank/DDBJ databases">
        <title>Genome assembly of Pristionchus species.</title>
        <authorList>
            <person name="Yoshida K."/>
            <person name="Sommer R.J."/>
        </authorList>
    </citation>
    <scope>NUCLEOTIDE SEQUENCE [LARGE SCALE GENOMIC DNA]</scope>
    <source>
        <strain evidence="3">RS5460</strain>
    </source>
</reference>
<dbReference type="Proteomes" id="UP001328107">
    <property type="component" value="Unassembled WGS sequence"/>
</dbReference>
<comment type="caution">
    <text evidence="2">The sequence shown here is derived from an EMBL/GenBank/DDBJ whole genome shotgun (WGS) entry which is preliminary data.</text>
</comment>
<evidence type="ECO:0000313" key="2">
    <source>
        <dbReference type="EMBL" id="GMR30788.1"/>
    </source>
</evidence>
<dbReference type="AlphaFoldDB" id="A0AAN4YYJ2"/>
<name>A0AAN4YYJ2_9BILA</name>
<feature type="compositionally biased region" description="Low complexity" evidence="1">
    <location>
        <begin position="45"/>
        <end position="54"/>
    </location>
</feature>
<sequence>ISRGTIMFSASTQPAAASTVPEQAPRRARDEPTEKRRRWIFIPHSSLASSLKSSEQAQIEEERREPVKRKTAPRSSSAFSLQPEPELIVPPEPYADKQSSAPKRALQSRTFPVLPSD</sequence>
<organism evidence="2 3">
    <name type="scientific">Pristionchus mayeri</name>
    <dbReference type="NCBI Taxonomy" id="1317129"/>
    <lineage>
        <taxon>Eukaryota</taxon>
        <taxon>Metazoa</taxon>
        <taxon>Ecdysozoa</taxon>
        <taxon>Nematoda</taxon>
        <taxon>Chromadorea</taxon>
        <taxon>Rhabditida</taxon>
        <taxon>Rhabditina</taxon>
        <taxon>Diplogasteromorpha</taxon>
        <taxon>Diplogasteroidea</taxon>
        <taxon>Neodiplogasteridae</taxon>
        <taxon>Pristionchus</taxon>
    </lineage>
</organism>
<proteinExistence type="predicted"/>
<feature type="compositionally biased region" description="Basic and acidic residues" evidence="1">
    <location>
        <begin position="24"/>
        <end position="34"/>
    </location>
</feature>
<evidence type="ECO:0000256" key="1">
    <source>
        <dbReference type="SAM" id="MobiDB-lite"/>
    </source>
</evidence>
<evidence type="ECO:0000313" key="3">
    <source>
        <dbReference type="Proteomes" id="UP001328107"/>
    </source>
</evidence>